<evidence type="ECO:0000259" key="3">
    <source>
        <dbReference type="Pfam" id="PF14309"/>
    </source>
</evidence>
<dbReference type="PANTHER" id="PTHR46836">
    <property type="entry name" value="AFADIN"/>
    <property type="match status" value="1"/>
</dbReference>
<dbReference type="EMBL" id="CAADRP010002262">
    <property type="protein sequence ID" value="VFU64843.1"/>
    <property type="molecule type" value="Genomic_DNA"/>
</dbReference>
<evidence type="ECO:0000259" key="2">
    <source>
        <dbReference type="Pfam" id="PF12552"/>
    </source>
</evidence>
<dbReference type="InterPro" id="IPR022212">
    <property type="entry name" value="DUF3741"/>
</dbReference>
<feature type="compositionally biased region" description="Acidic residues" evidence="1">
    <location>
        <begin position="721"/>
        <end position="736"/>
    </location>
</feature>
<accession>A0A6N2NCN2</accession>
<reference evidence="4" key="1">
    <citation type="submission" date="2019-03" db="EMBL/GenBank/DDBJ databases">
        <authorList>
            <person name="Mank J."/>
            <person name="Almeida P."/>
        </authorList>
    </citation>
    <scope>NUCLEOTIDE SEQUENCE</scope>
    <source>
        <strain evidence="4">78183</strain>
    </source>
</reference>
<feature type="domain" description="DUF3741" evidence="2">
    <location>
        <begin position="111"/>
        <end position="148"/>
    </location>
</feature>
<gene>
    <name evidence="4" type="ORF">SVIM_LOCUS496591</name>
</gene>
<sequence length="907" mass="102155">MEKKPTQITESVIAKLMGLDELLAQHPVQKKPRVLSENYFRRVSSIGVREKNSEPNSCRLSSEEQKDHIEVFQISETLKRHKHRSMSVEKRKICSRSPGAKVMFRREEFKQSTGVSEDMKLRSSKECHDAQEVIDSKADDFPKYLQEPEFTKNANNLQELITFIKPLCPSDRRDVGRSRKFWNLGEQAYARKIEDGLGTYSCRKLGLDIANEFPGSQGYVNDGSCRPTTRIVVLKPKPGKAQNAGRYFSSTGAIEVFHSVDRNQRKILNHQNENMYAEVKERKKMDCDSGPARSRSRFSKQISRRMGHGIKSISTEAQASEIRGSGTFPKESELMIPSFRIFSERKNQFHYSDKPYLAREAKKHLSERWKTTKKFQQVELGSRCKTLGEMLAIPDCEATPKKMACNPENYDQVVPDNEGANSNTPLGTRGLEVRDGGHVFPKSRSLPVNFNTVASPKTMARHKSLRKSSCMISPSIPHLVSENNRSADAVYALQNELENKIEVSNSHGQCSSFLGSSGQKYQTLQDPCVTQLGHKNEGSDGDLSEQNSEDCKSSMSNISSINWAVNSLADAEVAVPKRSLSYHELLELEPDNCVSPVKDEYSSRDPPTSAIQDISNRISEIESVSSQCSGTDGDPESLMSMEDAYQPSPDSVLEPLFKKEISSTSDCFESVTASLHGWCTGSASLELHRFSFFLSLQSHLELVKLEASEKYSEGSGMMVSSDEDAGEGGSVDDSDENDKARVFRAEESRNFSYLVDIMSEAGFDNRNLRTGFDSWHSQEYPISPFVFETLEKKFGEQKSWKRFERRLLFDRINSGLIDILQPSMGVPTWTKPVARRFSFSLGQEMIDELLWTSLVAEEKVANKESGKVLGKDDKWLELSDDVQIIGIEIEKFLMDELVADVVSMESF</sequence>
<feature type="compositionally biased region" description="Basic residues" evidence="1">
    <location>
        <begin position="294"/>
        <end position="308"/>
    </location>
</feature>
<evidence type="ECO:0000256" key="1">
    <source>
        <dbReference type="SAM" id="MobiDB-lite"/>
    </source>
</evidence>
<feature type="region of interest" description="Disordered" evidence="1">
    <location>
        <begin position="532"/>
        <end position="551"/>
    </location>
</feature>
<dbReference type="Pfam" id="PF14309">
    <property type="entry name" value="DUF4378"/>
    <property type="match status" value="1"/>
</dbReference>
<evidence type="ECO:0008006" key="5">
    <source>
        <dbReference type="Google" id="ProtNLM"/>
    </source>
</evidence>
<dbReference type="AlphaFoldDB" id="A0A6N2NCN2"/>
<proteinExistence type="predicted"/>
<dbReference type="Pfam" id="PF12552">
    <property type="entry name" value="DUF3741"/>
    <property type="match status" value="1"/>
</dbReference>
<organism evidence="4">
    <name type="scientific">Salix viminalis</name>
    <name type="common">Common osier</name>
    <name type="synonym">Basket willow</name>
    <dbReference type="NCBI Taxonomy" id="40686"/>
    <lineage>
        <taxon>Eukaryota</taxon>
        <taxon>Viridiplantae</taxon>
        <taxon>Streptophyta</taxon>
        <taxon>Embryophyta</taxon>
        <taxon>Tracheophyta</taxon>
        <taxon>Spermatophyta</taxon>
        <taxon>Magnoliopsida</taxon>
        <taxon>eudicotyledons</taxon>
        <taxon>Gunneridae</taxon>
        <taxon>Pentapetalae</taxon>
        <taxon>rosids</taxon>
        <taxon>fabids</taxon>
        <taxon>Malpighiales</taxon>
        <taxon>Salicaceae</taxon>
        <taxon>Saliceae</taxon>
        <taxon>Salix</taxon>
    </lineage>
</organism>
<evidence type="ECO:0000313" key="4">
    <source>
        <dbReference type="EMBL" id="VFU64843.1"/>
    </source>
</evidence>
<feature type="domain" description="DUF4378" evidence="3">
    <location>
        <begin position="751"/>
        <end position="899"/>
    </location>
</feature>
<protein>
    <recommendedName>
        <fullName evidence="5">DUF4378 domain-containing protein</fullName>
    </recommendedName>
</protein>
<dbReference type="InterPro" id="IPR025486">
    <property type="entry name" value="DUF4378"/>
</dbReference>
<feature type="region of interest" description="Disordered" evidence="1">
    <location>
        <begin position="713"/>
        <end position="736"/>
    </location>
</feature>
<dbReference type="PANTHER" id="PTHR46836:SF7">
    <property type="entry name" value="PHOSPHATIDYLINOSITOL N-ACETYGLUCOSAMINLYTRANSFERASE SUBUNIT P-LIKE PROTEIN"/>
    <property type="match status" value="1"/>
</dbReference>
<feature type="region of interest" description="Disordered" evidence="1">
    <location>
        <begin position="282"/>
        <end position="309"/>
    </location>
</feature>
<name>A0A6N2NCN2_SALVM</name>